<organism evidence="2 3">
    <name type="scientific">Roseovarius marisflavi</name>
    <dbReference type="NCBI Taxonomy" id="1054996"/>
    <lineage>
        <taxon>Bacteria</taxon>
        <taxon>Pseudomonadati</taxon>
        <taxon>Pseudomonadota</taxon>
        <taxon>Alphaproteobacteria</taxon>
        <taxon>Rhodobacterales</taxon>
        <taxon>Roseobacteraceae</taxon>
        <taxon>Roseovarius</taxon>
    </lineage>
</organism>
<feature type="domain" description="C1q" evidence="1">
    <location>
        <begin position="53"/>
        <end position="139"/>
    </location>
</feature>
<protein>
    <submittedName>
        <fullName evidence="2">C1q domain-containing protein</fullName>
    </submittedName>
</protein>
<name>A0A1M7DHT2_9RHOB</name>
<accession>A0A1M7DHT2</accession>
<dbReference type="EMBL" id="FRBN01000041">
    <property type="protein sequence ID" value="SHL79042.1"/>
    <property type="molecule type" value="Genomic_DNA"/>
</dbReference>
<dbReference type="SUPFAM" id="SSF49842">
    <property type="entry name" value="TNF-like"/>
    <property type="match status" value="1"/>
</dbReference>
<dbReference type="RefSeq" id="WP_245813583.1">
    <property type="nucleotide sequence ID" value="NZ_FRBN01000041.1"/>
</dbReference>
<sequence>MGSDRFRLAVSADGSTFFDSLTVDNTNGIVDQPRFQAWTNYDNYVGVGTWAKIGLNNTDFNDQGCFDAGTGHFTAPVDGTYLFGATLLYKVNSSTSARMRGRLVLNGATEIRGSLATAIWLQTMVPLTAGDTVELQGYFRVADGYFAADHTSFWDCKIG</sequence>
<dbReference type="Pfam" id="PF00386">
    <property type="entry name" value="C1q"/>
    <property type="match status" value="1"/>
</dbReference>
<dbReference type="InterPro" id="IPR008983">
    <property type="entry name" value="Tumour_necrosis_fac-like_dom"/>
</dbReference>
<evidence type="ECO:0000313" key="3">
    <source>
        <dbReference type="Proteomes" id="UP000184191"/>
    </source>
</evidence>
<evidence type="ECO:0000259" key="1">
    <source>
        <dbReference type="Pfam" id="PF00386"/>
    </source>
</evidence>
<dbReference type="AlphaFoldDB" id="A0A1M7DHT2"/>
<gene>
    <name evidence="2" type="ORF">SAMN05444414_14123</name>
</gene>
<dbReference type="STRING" id="1054996.SAMN05444414_14123"/>
<reference evidence="3" key="1">
    <citation type="submission" date="2016-11" db="EMBL/GenBank/DDBJ databases">
        <authorList>
            <person name="Varghese N."/>
            <person name="Submissions S."/>
        </authorList>
    </citation>
    <scope>NUCLEOTIDE SEQUENCE [LARGE SCALE GENOMIC DNA]</scope>
    <source>
        <strain evidence="3">DSM 29327</strain>
    </source>
</reference>
<dbReference type="InterPro" id="IPR001073">
    <property type="entry name" value="C1q_dom"/>
</dbReference>
<evidence type="ECO:0000313" key="2">
    <source>
        <dbReference type="EMBL" id="SHL79042.1"/>
    </source>
</evidence>
<dbReference type="Gene3D" id="2.60.120.40">
    <property type="match status" value="1"/>
</dbReference>
<dbReference type="Proteomes" id="UP000184191">
    <property type="component" value="Unassembled WGS sequence"/>
</dbReference>
<keyword evidence="3" id="KW-1185">Reference proteome</keyword>
<proteinExistence type="predicted"/>